<dbReference type="Proteomes" id="UP000547209">
    <property type="component" value="Unassembled WGS sequence"/>
</dbReference>
<keyword evidence="2" id="KW-0503">Monooxygenase</keyword>
<feature type="domain" description="ABM" evidence="1">
    <location>
        <begin position="4"/>
        <end position="92"/>
    </location>
</feature>
<proteinExistence type="predicted"/>
<organism evidence="2 3">
    <name type="scientific">Cohnella nanjingensis</name>
    <dbReference type="NCBI Taxonomy" id="1387779"/>
    <lineage>
        <taxon>Bacteria</taxon>
        <taxon>Bacillati</taxon>
        <taxon>Bacillota</taxon>
        <taxon>Bacilli</taxon>
        <taxon>Bacillales</taxon>
        <taxon>Paenibacillaceae</taxon>
        <taxon>Cohnella</taxon>
    </lineage>
</organism>
<dbReference type="PROSITE" id="PS51725">
    <property type="entry name" value="ABM"/>
    <property type="match status" value="1"/>
</dbReference>
<gene>
    <name evidence="2" type="ORF">H7C19_07145</name>
</gene>
<evidence type="ECO:0000313" key="2">
    <source>
        <dbReference type="EMBL" id="MBB6670461.1"/>
    </source>
</evidence>
<dbReference type="GO" id="GO:0004497">
    <property type="term" value="F:monooxygenase activity"/>
    <property type="evidence" value="ECO:0007669"/>
    <property type="project" value="UniProtKB-KW"/>
</dbReference>
<accession>A0A7X0RN58</accession>
<dbReference type="SUPFAM" id="SSF54909">
    <property type="entry name" value="Dimeric alpha+beta barrel"/>
    <property type="match status" value="1"/>
</dbReference>
<evidence type="ECO:0000259" key="1">
    <source>
        <dbReference type="PROSITE" id="PS51725"/>
    </source>
</evidence>
<comment type="caution">
    <text evidence="2">The sequence shown here is derived from an EMBL/GenBank/DDBJ whole genome shotgun (WGS) entry which is preliminary data.</text>
</comment>
<keyword evidence="2" id="KW-0560">Oxidoreductase</keyword>
<dbReference type="InterPro" id="IPR007138">
    <property type="entry name" value="ABM_dom"/>
</dbReference>
<dbReference type="RefSeq" id="WP_185141885.1">
    <property type="nucleotide sequence ID" value="NZ_JACJVP010000007.1"/>
</dbReference>
<name>A0A7X0RN58_9BACL</name>
<evidence type="ECO:0000313" key="3">
    <source>
        <dbReference type="Proteomes" id="UP000547209"/>
    </source>
</evidence>
<dbReference type="InterPro" id="IPR011008">
    <property type="entry name" value="Dimeric_a/b-barrel"/>
</dbReference>
<reference evidence="2 3" key="1">
    <citation type="submission" date="2020-08" db="EMBL/GenBank/DDBJ databases">
        <title>Cohnella phylogeny.</title>
        <authorList>
            <person name="Dunlap C."/>
        </authorList>
    </citation>
    <scope>NUCLEOTIDE SEQUENCE [LARGE SCALE GENOMIC DNA]</scope>
    <source>
        <strain evidence="2 3">DSM 28246</strain>
    </source>
</reference>
<keyword evidence="3" id="KW-1185">Reference proteome</keyword>
<dbReference type="EMBL" id="JACJVP010000007">
    <property type="protein sequence ID" value="MBB6670461.1"/>
    <property type="molecule type" value="Genomic_DNA"/>
</dbReference>
<sequence length="100" mass="10604">MSKYGMYVKFTAIAGGRDALAAILMEAAAGMDGVDGCEIYLVNVSETEPETVWVTEVWRDAEAHQASLRAEGASEMIGRARPLISGVEQIKLSTLGGKGV</sequence>
<protein>
    <submittedName>
        <fullName evidence="2">Antibiotic biosynthesis monooxygenase</fullName>
    </submittedName>
</protein>
<dbReference type="AlphaFoldDB" id="A0A7X0RN58"/>
<dbReference type="Gene3D" id="3.30.70.100">
    <property type="match status" value="1"/>
</dbReference>
<dbReference type="Pfam" id="PF03992">
    <property type="entry name" value="ABM"/>
    <property type="match status" value="1"/>
</dbReference>